<dbReference type="AlphaFoldDB" id="A0A2N6CT16"/>
<comment type="caution">
    <text evidence="2">The sequence shown here is derived from an EMBL/GenBank/DDBJ whole genome shotgun (WGS) entry which is preliminary data.</text>
</comment>
<sequence>MNDNMMKCTESVSKAVASSCGCGGSGCASCNEGLLMHPVFFPGQLLTDDDLQSMMNYVLTKHRLHNRFLHGSGVACGLEVTCHPCDRGKVIVRPGYALDCCGNDILVPCAVELDIPAMVRELRLRQNGQDCGDPCDKTGESYRKNCGKNTDLRRYCLYIVYCEETSDPVAPYIHDESCADIGCLPTRVREGYRFELRCPVEDEDPPDLFDRIAACIGDLREAEFITSDLSRMDYLAKASRAGVRAYRSEARIQFDDADIQLVDSTLADLHRDAELFMIDNTDNSAGDSPIKVSDRVLRRTLDNVHALGSAIARYELLDSANREKVQGEFPEFVQKLDAGRELLMSLAPRVISVGKQNLTAPLELAFADASISNTLKYIDPKLAGEERKTLQANIYAQNSAMSVSLSTQFGRNLAKLRDWLLSRLDKRPPLGACSLRCDIASIVIPVDSNDPAMYPAAEKLLRAFLRYLLDCICAALLPPCPECEDPAVKLACLELALCDVEDICNLERTFLLTANNMRYWIPFLHEIGEQFERLCCELSKRLEVPIDRKPVPEQEPRSETPQFLVAEVHGSGQGFFMDNRTSFDRLEELPVFPNLMRFAGLNATTLAPPINLAGNLTSMIDRQSQLGLSFANASRFEAAREIGDAGIEMLLETPQVREMVLQAASNKMVDVEKKIEVLSADGMRAAEDLQTRINARVREVEAAVDKSLTATKLPSTPAIKKLREDLAAHKDEIAAQKKINKQLLDRLEKLEKAGGK</sequence>
<dbReference type="PROSITE" id="PS51257">
    <property type="entry name" value="PROKAR_LIPOPROTEIN"/>
    <property type="match status" value="1"/>
</dbReference>
<reference evidence="2 3" key="1">
    <citation type="submission" date="2017-11" db="EMBL/GenBank/DDBJ databases">
        <title>Genome-resolved metagenomics identifies genetic mobility, metabolic interactions, and unexpected diversity in perchlorate-reducing communities.</title>
        <authorList>
            <person name="Barnum T.P."/>
            <person name="Figueroa I.A."/>
            <person name="Carlstrom C.I."/>
            <person name="Lucas L.N."/>
            <person name="Engelbrektson A.L."/>
            <person name="Coates J.D."/>
        </authorList>
    </citation>
    <scope>NUCLEOTIDE SEQUENCE [LARGE SCALE GENOMIC DNA]</scope>
    <source>
        <strain evidence="2">BM301</strain>
    </source>
</reference>
<dbReference type="RefSeq" id="WP_273440527.1">
    <property type="nucleotide sequence ID" value="NZ_PKUN01000025.1"/>
</dbReference>
<name>A0A2N6CT16_9GAMM</name>
<evidence type="ECO:0000256" key="1">
    <source>
        <dbReference type="SAM" id="Coils"/>
    </source>
</evidence>
<dbReference type="Proteomes" id="UP000235015">
    <property type="component" value="Unassembled WGS sequence"/>
</dbReference>
<evidence type="ECO:0000313" key="2">
    <source>
        <dbReference type="EMBL" id="PLX60276.1"/>
    </source>
</evidence>
<proteinExistence type="predicted"/>
<protein>
    <submittedName>
        <fullName evidence="2">Uncharacterized protein</fullName>
    </submittedName>
</protein>
<organism evidence="2 3">
    <name type="scientific">Sedimenticola selenatireducens</name>
    <dbReference type="NCBI Taxonomy" id="191960"/>
    <lineage>
        <taxon>Bacteria</taxon>
        <taxon>Pseudomonadati</taxon>
        <taxon>Pseudomonadota</taxon>
        <taxon>Gammaproteobacteria</taxon>
        <taxon>Chromatiales</taxon>
        <taxon>Sedimenticolaceae</taxon>
        <taxon>Sedimenticola</taxon>
    </lineage>
</organism>
<evidence type="ECO:0000313" key="3">
    <source>
        <dbReference type="Proteomes" id="UP000235015"/>
    </source>
</evidence>
<feature type="coiled-coil region" evidence="1">
    <location>
        <begin position="719"/>
        <end position="753"/>
    </location>
</feature>
<dbReference type="EMBL" id="PKUN01000025">
    <property type="protein sequence ID" value="PLX60276.1"/>
    <property type="molecule type" value="Genomic_DNA"/>
</dbReference>
<accession>A0A2N6CT16</accession>
<gene>
    <name evidence="2" type="ORF">C0630_15875</name>
</gene>
<keyword evidence="1" id="KW-0175">Coiled coil</keyword>